<dbReference type="GO" id="GO:0016020">
    <property type="term" value="C:membrane"/>
    <property type="evidence" value="ECO:0007669"/>
    <property type="project" value="UniProtKB-SubCell"/>
</dbReference>
<evidence type="ECO:0000256" key="4">
    <source>
        <dbReference type="ARBA" id="ARBA00022989"/>
    </source>
</evidence>
<dbReference type="PANTHER" id="PTHR31501">
    <property type="entry name" value="CALCIUM RELEASE-ACTIVATED CALCIUM CHANNEL PROTEIN 1"/>
    <property type="match status" value="1"/>
</dbReference>
<organism evidence="7 8">
    <name type="scientific">Acanthaster planci</name>
    <name type="common">Crown-of-thorns starfish</name>
    <dbReference type="NCBI Taxonomy" id="133434"/>
    <lineage>
        <taxon>Eukaryota</taxon>
        <taxon>Metazoa</taxon>
        <taxon>Echinodermata</taxon>
        <taxon>Eleutherozoa</taxon>
        <taxon>Asterozoa</taxon>
        <taxon>Asteroidea</taxon>
        <taxon>Valvatacea</taxon>
        <taxon>Valvatida</taxon>
        <taxon>Acanthasteridae</taxon>
        <taxon>Acanthaster</taxon>
    </lineage>
</organism>
<keyword evidence="3 6" id="KW-0812">Transmembrane</keyword>
<dbReference type="KEGG" id="aplc:110976556"/>
<name>A0A8B7XXK8_ACAPL</name>
<feature type="transmembrane region" description="Helical" evidence="6">
    <location>
        <begin position="109"/>
        <end position="133"/>
    </location>
</feature>
<evidence type="ECO:0000256" key="1">
    <source>
        <dbReference type="ARBA" id="ARBA00004141"/>
    </source>
</evidence>
<dbReference type="Pfam" id="PF07856">
    <property type="entry name" value="Orai-1"/>
    <property type="match status" value="1"/>
</dbReference>
<keyword evidence="5 6" id="KW-0472">Membrane</keyword>
<comment type="similarity">
    <text evidence="2">Belongs to the Orai family.</text>
</comment>
<dbReference type="GO" id="GO:0015279">
    <property type="term" value="F:store-operated calcium channel activity"/>
    <property type="evidence" value="ECO:0007669"/>
    <property type="project" value="TreeGrafter"/>
</dbReference>
<dbReference type="InterPro" id="IPR012446">
    <property type="entry name" value="CRAC_channel"/>
</dbReference>
<keyword evidence="7" id="KW-1185">Reference proteome</keyword>
<evidence type="ECO:0000256" key="2">
    <source>
        <dbReference type="ARBA" id="ARBA00008062"/>
    </source>
</evidence>
<dbReference type="RefSeq" id="XP_022085618.1">
    <property type="nucleotide sequence ID" value="XM_022229926.1"/>
</dbReference>
<dbReference type="GO" id="GO:0002115">
    <property type="term" value="P:store-operated calcium entry"/>
    <property type="evidence" value="ECO:0007669"/>
    <property type="project" value="TreeGrafter"/>
</dbReference>
<evidence type="ECO:0000313" key="8">
    <source>
        <dbReference type="RefSeq" id="XP_022085618.1"/>
    </source>
</evidence>
<dbReference type="AlphaFoldDB" id="A0A8B7XXK8"/>
<dbReference type="Proteomes" id="UP000694845">
    <property type="component" value="Unplaced"/>
</dbReference>
<dbReference type="FunFam" id="1.20.140.140:FF:000001">
    <property type="entry name" value="Calcium release-activated calcium modulator 1"/>
    <property type="match status" value="1"/>
</dbReference>
<evidence type="ECO:0000256" key="6">
    <source>
        <dbReference type="SAM" id="Phobius"/>
    </source>
</evidence>
<comment type="subcellular location">
    <subcellularLocation>
        <location evidence="1">Membrane</location>
        <topology evidence="1">Multi-pass membrane protein</topology>
    </subcellularLocation>
</comment>
<protein>
    <submittedName>
        <fullName evidence="8">Protein orai-2-like</fullName>
    </submittedName>
</protein>
<dbReference type="OrthoDB" id="61124at2759"/>
<keyword evidence="4 6" id="KW-1133">Transmembrane helix</keyword>
<gene>
    <name evidence="8" type="primary">LOC110976556</name>
</gene>
<feature type="transmembrane region" description="Helical" evidence="6">
    <location>
        <begin position="55"/>
        <end position="79"/>
    </location>
</feature>
<proteinExistence type="inferred from homology"/>
<evidence type="ECO:0000313" key="7">
    <source>
        <dbReference type="Proteomes" id="UP000694845"/>
    </source>
</evidence>
<feature type="transmembrane region" description="Helical" evidence="6">
    <location>
        <begin position="139"/>
        <end position="162"/>
    </location>
</feature>
<evidence type="ECO:0000256" key="3">
    <source>
        <dbReference type="ARBA" id="ARBA00022692"/>
    </source>
</evidence>
<dbReference type="Gene3D" id="1.20.140.140">
    <property type="entry name" value="Calcium release-activated calcium channel protein Orai"/>
    <property type="match status" value="1"/>
</dbReference>
<reference evidence="8" key="1">
    <citation type="submission" date="2025-08" db="UniProtKB">
        <authorList>
            <consortium name="RefSeq"/>
        </authorList>
    </citation>
    <scope>IDENTIFICATION</scope>
</reference>
<dbReference type="GeneID" id="110976556"/>
<dbReference type="PANTHER" id="PTHR31501:SF7">
    <property type="entry name" value="CALCIUM RELEASE-ACTIVATED CALCIUM CHANNEL PROTEIN 1"/>
    <property type="match status" value="1"/>
</dbReference>
<sequence length="209" mass="23058">MSNQHSVQALSWRRLYLSRAKLKASNRTSALLAGFAMVALVEIQLDEKIPDGLMIAFSVCTTMLVVVHMFALLISTCILPNIEAVSNVHNVNAVHESPHDSLHCYIEMAWGFSTILGIIFFLLDIILLCWVKFHNYNNAAVASTAIAVPVLVILCVFAVHFYRRLVAHKYERSTRGLQELESMATELDNGGKCAAAAAVGDESRVVQNV</sequence>
<evidence type="ECO:0000256" key="5">
    <source>
        <dbReference type="ARBA" id="ARBA00023136"/>
    </source>
</evidence>
<accession>A0A8B7XXK8</accession>
<dbReference type="OMA" id="DFVHRGY"/>
<dbReference type="InterPro" id="IPR038350">
    <property type="entry name" value="Orai_sf"/>
</dbReference>